<feature type="compositionally biased region" description="Basic and acidic residues" evidence="1">
    <location>
        <begin position="700"/>
        <end position="717"/>
    </location>
</feature>
<feature type="compositionally biased region" description="Basic and acidic residues" evidence="1">
    <location>
        <begin position="637"/>
        <end position="650"/>
    </location>
</feature>
<organism evidence="3 4">
    <name type="scientific">Clonostachys chloroleuca</name>
    <dbReference type="NCBI Taxonomy" id="1926264"/>
    <lineage>
        <taxon>Eukaryota</taxon>
        <taxon>Fungi</taxon>
        <taxon>Dikarya</taxon>
        <taxon>Ascomycota</taxon>
        <taxon>Pezizomycotina</taxon>
        <taxon>Sordariomycetes</taxon>
        <taxon>Hypocreomycetidae</taxon>
        <taxon>Hypocreales</taxon>
        <taxon>Bionectriaceae</taxon>
        <taxon>Clonostachys</taxon>
    </lineage>
</organism>
<feature type="compositionally biased region" description="Low complexity" evidence="1">
    <location>
        <begin position="1110"/>
        <end position="1119"/>
    </location>
</feature>
<feature type="compositionally biased region" description="Basic and acidic residues" evidence="1">
    <location>
        <begin position="1369"/>
        <end position="1380"/>
    </location>
</feature>
<feature type="compositionally biased region" description="Basic and acidic residues" evidence="1">
    <location>
        <begin position="1344"/>
        <end position="1358"/>
    </location>
</feature>
<feature type="compositionally biased region" description="Acidic residues" evidence="1">
    <location>
        <begin position="220"/>
        <end position="235"/>
    </location>
</feature>
<feature type="region of interest" description="Disordered" evidence="1">
    <location>
        <begin position="773"/>
        <end position="875"/>
    </location>
</feature>
<evidence type="ECO:0000259" key="2">
    <source>
        <dbReference type="Pfam" id="PF24054"/>
    </source>
</evidence>
<feature type="compositionally biased region" description="Acidic residues" evidence="1">
    <location>
        <begin position="479"/>
        <end position="507"/>
    </location>
</feature>
<reference evidence="3" key="1">
    <citation type="submission" date="2023-01" db="EMBL/GenBank/DDBJ databases">
        <authorList>
            <person name="Piombo E."/>
        </authorList>
    </citation>
    <scope>NUCLEOTIDE SEQUENCE</scope>
</reference>
<feature type="region of interest" description="Disordered" evidence="1">
    <location>
        <begin position="193"/>
        <end position="235"/>
    </location>
</feature>
<evidence type="ECO:0000313" key="4">
    <source>
        <dbReference type="Proteomes" id="UP001160390"/>
    </source>
</evidence>
<dbReference type="EMBL" id="CABFNP030001292">
    <property type="protein sequence ID" value="CAI6097594.1"/>
    <property type="molecule type" value="Genomic_DNA"/>
</dbReference>
<feature type="compositionally biased region" description="Polar residues" evidence="1">
    <location>
        <begin position="1126"/>
        <end position="1153"/>
    </location>
</feature>
<feature type="compositionally biased region" description="Polar residues" evidence="1">
    <location>
        <begin position="545"/>
        <end position="560"/>
    </location>
</feature>
<protein>
    <recommendedName>
        <fullName evidence="2">DUF7357 domain-containing protein</fullName>
    </recommendedName>
</protein>
<feature type="region of interest" description="Disordered" evidence="1">
    <location>
        <begin position="619"/>
        <end position="679"/>
    </location>
</feature>
<feature type="compositionally biased region" description="Polar residues" evidence="1">
    <location>
        <begin position="1031"/>
        <end position="1045"/>
    </location>
</feature>
<feature type="region of interest" description="Disordered" evidence="1">
    <location>
        <begin position="992"/>
        <end position="1415"/>
    </location>
</feature>
<feature type="compositionally biased region" description="Basic and acidic residues" evidence="1">
    <location>
        <begin position="939"/>
        <end position="960"/>
    </location>
</feature>
<feature type="compositionally biased region" description="Low complexity" evidence="1">
    <location>
        <begin position="1398"/>
        <end position="1409"/>
    </location>
</feature>
<feature type="compositionally biased region" description="Low complexity" evidence="1">
    <location>
        <begin position="1201"/>
        <end position="1212"/>
    </location>
</feature>
<dbReference type="InterPro" id="IPR055781">
    <property type="entry name" value="DUF7357"/>
</dbReference>
<dbReference type="Proteomes" id="UP001160390">
    <property type="component" value="Unassembled WGS sequence"/>
</dbReference>
<feature type="compositionally biased region" description="Basic and acidic residues" evidence="1">
    <location>
        <begin position="861"/>
        <end position="873"/>
    </location>
</feature>
<feature type="compositionally biased region" description="Polar residues" evidence="1">
    <location>
        <begin position="664"/>
        <end position="675"/>
    </location>
</feature>
<proteinExistence type="predicted"/>
<feature type="compositionally biased region" description="Acidic residues" evidence="1">
    <location>
        <begin position="1329"/>
        <end position="1343"/>
    </location>
</feature>
<feature type="region of interest" description="Disordered" evidence="1">
    <location>
        <begin position="691"/>
        <end position="751"/>
    </location>
</feature>
<accession>A0AA35MJ96</accession>
<feature type="compositionally biased region" description="Acidic residues" evidence="1">
    <location>
        <begin position="803"/>
        <end position="812"/>
    </location>
</feature>
<feature type="compositionally biased region" description="Basic and acidic residues" evidence="1">
    <location>
        <begin position="1183"/>
        <end position="1192"/>
    </location>
</feature>
<feature type="domain" description="DUF7357" evidence="2">
    <location>
        <begin position="5"/>
        <end position="139"/>
    </location>
</feature>
<evidence type="ECO:0000313" key="3">
    <source>
        <dbReference type="EMBL" id="CAI6097594.1"/>
    </source>
</evidence>
<feature type="compositionally biased region" description="Polar residues" evidence="1">
    <location>
        <begin position="1265"/>
        <end position="1283"/>
    </location>
</feature>
<evidence type="ECO:0000256" key="1">
    <source>
        <dbReference type="SAM" id="MobiDB-lite"/>
    </source>
</evidence>
<feature type="region of interest" description="Disordered" evidence="1">
    <location>
        <begin position="939"/>
        <end position="973"/>
    </location>
</feature>
<feature type="compositionally biased region" description="Acidic residues" evidence="1">
    <location>
        <begin position="961"/>
        <end position="972"/>
    </location>
</feature>
<gene>
    <name evidence="3" type="ORF">CCHLO57077_00008811</name>
</gene>
<keyword evidence="4" id="KW-1185">Reference proteome</keyword>
<feature type="compositionally biased region" description="Polar residues" evidence="1">
    <location>
        <begin position="729"/>
        <end position="743"/>
    </location>
</feature>
<feature type="compositionally biased region" description="Acidic residues" evidence="1">
    <location>
        <begin position="411"/>
        <end position="426"/>
    </location>
</feature>
<feature type="compositionally biased region" description="Acidic residues" evidence="1">
    <location>
        <begin position="442"/>
        <end position="453"/>
    </location>
</feature>
<feature type="compositionally biased region" description="Low complexity" evidence="1">
    <location>
        <begin position="454"/>
        <end position="464"/>
    </location>
</feature>
<name>A0AA35MJ96_9HYPO</name>
<dbReference type="Pfam" id="PF24054">
    <property type="entry name" value="DUF7357"/>
    <property type="match status" value="1"/>
</dbReference>
<comment type="caution">
    <text evidence="3">The sequence shown here is derived from an EMBL/GenBank/DDBJ whole genome shotgun (WGS) entry which is preliminary data.</text>
</comment>
<feature type="compositionally biased region" description="Polar residues" evidence="1">
    <location>
        <begin position="1059"/>
        <end position="1086"/>
    </location>
</feature>
<feature type="region of interest" description="Disordered" evidence="1">
    <location>
        <begin position="374"/>
        <end position="573"/>
    </location>
</feature>
<sequence length="1415" mass="155406">MPSDIRLRLTIRRHGIPEVKLVWPCAASEDFTIAKLLSQVNDVIPLESGQWGFEDYAVELADASGDNFECLHYQRVASVFKNDDQVLIRSLLTDDLKRRRLSGRHQISSDGKHLVDGLAFGRPWLRTPGDRPPVTLPPRKRARITYDDDELGAEEDQEEEEVRGKLLLEEAQPLRIGRNGRLLLDTSEPLTRYLDNGTDDENDQDYVPSGAFKAGLSAGDIEDEDDGDEDSVDDGEDLDEEIRLLQADNEIVGEPSSIGAIDLPTEPPRNLIQDFIRAIEAPSDPVTMIALQAAFPLTPKTTIESQLRENEMDIRRTYLSLGASYDAALSYDELLDGCVTGRFEHQAKIAETEEALAKAPARPLIQEVETIDAPLASNTRAHGNGNMVDDDTSESRDETSSSDDSSSSSDSDSDSDSDSEEDSEEDSPAHHNNAVPQRPVSSDEESSSDDSSDSDSGSISSSGIRSLVNRTTRGIAVVEEVESSSDESSDSSSDDSDSSDDSSDDDSISSSKPEEASSKLPAASTRPRIEVVESTPLITELKQKTAVSSPATTTESNTVGHGQGLSRTQKRNARRKMLNKLKRVEEQNGVARNIKTDSLSQELLTRKQALLDAVAENAVTADDEEMAGVDGQGNEEVTAKEPPPKPRNEQQAETPAVNPEIEALTNTKEFSTTSQRRMRVDMGAGRRLLFGALGVKAPKSKADEESLKKDLMKDVRPLKNHRHLENGDTPPSGQGSNPANKVESSPPDDDWKEKITYRAVECCYEGVALSEPPFPFVQRWDPQQQYGSMRKRKRDSQNFTQDEPYDDEEDQSYEYPEPSGARFGSVHKKARQSRSQEQKASQRIDTQGTDDIVLNYEDPPTQEREGTPKKEIEDLPSIPDDVTKLALLQRDIVKPGMVITWKQLSMSNNWQPQLTSVTGTVISVSDGQRLHVVLAKRDRDQREKRYDDETGERVYDKFEMPDDSAEEDDAEDDGHRELGWNELMEPRIVQEAPPSPQVSELANKQASPAEQAADTEAMVLDRVRVEEVQGQLDQDMTDSLPQSGQGMVHLEFSIPSLDPPTTNSDGSRAGASQSQPGDDQTGSGMLQQEGKPLIEVVQSSDESDADSDSDSSFQDAAVSLDAIVEGTNSEAGDDANQSPSQGSDPASSPSIHSGRQPGTELEVPDSMNQREDEDEAEPIIFDTKQEENEITPKARRGLSGDGSSSSELPSIEELWETARTSKQTRGVLKASQESTTRKEKATGDVEPQGGMPNLNDAERDGATPRLQQSTTRNLFPNASQPVVSHSLEDLDDLSGQKTNGRSLRQRTGVASPLGKDILQSSPGPAPVTSEEEDDEDYEDDEDDSSKSSKENKLQEKLARLNKGPGRQRIQREKFKSELRHKSLPLATGVRSGKKYSPKTGGRSVSVVGRRSTKKM</sequence>
<feature type="compositionally biased region" description="Polar residues" evidence="1">
    <location>
        <begin position="997"/>
        <end position="1008"/>
    </location>
</feature>